<dbReference type="PROSITE" id="PS50088">
    <property type="entry name" value="ANK_REPEAT"/>
    <property type="match status" value="1"/>
</dbReference>
<dbReference type="PANTHER" id="PTHR24121">
    <property type="entry name" value="NO MECHANORECEPTOR POTENTIAL C, ISOFORM D-RELATED"/>
    <property type="match status" value="1"/>
</dbReference>
<dbReference type="InterPro" id="IPR002110">
    <property type="entry name" value="Ankyrin_rpt"/>
</dbReference>
<evidence type="ECO:0000313" key="3">
    <source>
        <dbReference type="Proteomes" id="UP000827721"/>
    </source>
</evidence>
<dbReference type="Proteomes" id="UP000827721">
    <property type="component" value="Unassembled WGS sequence"/>
</dbReference>
<proteinExistence type="predicted"/>
<evidence type="ECO:0000313" key="2">
    <source>
        <dbReference type="EMBL" id="KAH7534687.1"/>
    </source>
</evidence>
<comment type="caution">
    <text evidence="2">The sequence shown here is derived from an EMBL/GenBank/DDBJ whole genome shotgun (WGS) entry which is preliminary data.</text>
</comment>
<dbReference type="InterPro" id="IPR036770">
    <property type="entry name" value="Ankyrin_rpt-contain_sf"/>
</dbReference>
<accession>A0ABQ8H0E4</accession>
<gene>
    <name evidence="2" type="ORF">JRO89_XSUnG0002000</name>
</gene>
<dbReference type="SUPFAM" id="SSF48403">
    <property type="entry name" value="Ankyrin repeat"/>
    <property type="match status" value="1"/>
</dbReference>
<organism evidence="2 3">
    <name type="scientific">Xanthoceras sorbifolium</name>
    <dbReference type="NCBI Taxonomy" id="99658"/>
    <lineage>
        <taxon>Eukaryota</taxon>
        <taxon>Viridiplantae</taxon>
        <taxon>Streptophyta</taxon>
        <taxon>Embryophyta</taxon>
        <taxon>Tracheophyta</taxon>
        <taxon>Spermatophyta</taxon>
        <taxon>Magnoliopsida</taxon>
        <taxon>eudicotyledons</taxon>
        <taxon>Gunneridae</taxon>
        <taxon>Pentapetalae</taxon>
        <taxon>rosids</taxon>
        <taxon>malvids</taxon>
        <taxon>Sapindales</taxon>
        <taxon>Sapindaceae</taxon>
        <taxon>Xanthoceroideae</taxon>
        <taxon>Xanthoceras</taxon>
    </lineage>
</organism>
<keyword evidence="3" id="KW-1185">Reference proteome</keyword>
<reference evidence="2 3" key="1">
    <citation type="submission" date="2021-02" db="EMBL/GenBank/DDBJ databases">
        <title>Plant Genome Project.</title>
        <authorList>
            <person name="Zhang R.-G."/>
        </authorList>
    </citation>
    <scope>NUCLEOTIDE SEQUENCE [LARGE SCALE GENOMIC DNA]</scope>
    <source>
        <tissue evidence="2">Leaves</tissue>
    </source>
</reference>
<keyword evidence="1" id="KW-0040">ANK repeat</keyword>
<dbReference type="Gene3D" id="1.25.40.20">
    <property type="entry name" value="Ankyrin repeat-containing domain"/>
    <property type="match status" value="1"/>
</dbReference>
<name>A0ABQ8H0E4_9ROSI</name>
<sequence>MKVDDGVQQIEEDYVPEEIDPETRKRYEVLYEAALEGVWGKAEAIYKDYPGDAVASLSDVGDTALHVAAAAGHTHFVKQLIMSNYMKEDNLEKKNKEGNTALTLAAMSENVQLALLMIQKNKKLAMIRNGKEDNSGMLPVQMAALLGLKKMLNYLYTITREELKNEDRIELLVILIDNDLYGKHLFQYILGLPMDSVKRPSMKMLTNIS</sequence>
<dbReference type="PANTHER" id="PTHR24121:SF21">
    <property type="entry name" value="ANKYRIN REPEAT FAMILY PROTEIN"/>
    <property type="match status" value="1"/>
</dbReference>
<dbReference type="PROSITE" id="PS50297">
    <property type="entry name" value="ANK_REP_REGION"/>
    <property type="match status" value="1"/>
</dbReference>
<protein>
    <submittedName>
        <fullName evidence="2">Uncharacterized protein</fullName>
    </submittedName>
</protein>
<dbReference type="Pfam" id="PF12796">
    <property type="entry name" value="Ank_2"/>
    <property type="match status" value="1"/>
</dbReference>
<dbReference type="SMART" id="SM00248">
    <property type="entry name" value="ANK"/>
    <property type="match status" value="2"/>
</dbReference>
<dbReference type="EMBL" id="JAFEMO010000019">
    <property type="protein sequence ID" value="KAH7534687.1"/>
    <property type="molecule type" value="Genomic_DNA"/>
</dbReference>
<evidence type="ECO:0000256" key="1">
    <source>
        <dbReference type="PROSITE-ProRule" id="PRU00023"/>
    </source>
</evidence>
<feature type="repeat" description="ANK" evidence="1">
    <location>
        <begin position="60"/>
        <end position="81"/>
    </location>
</feature>